<dbReference type="PANTHER" id="PTHR42881">
    <property type="entry name" value="PROLYL ENDOPEPTIDASE"/>
    <property type="match status" value="1"/>
</dbReference>
<name>A0A918X249_9ACTN</name>
<comment type="caution">
    <text evidence="6">The sequence shown here is derived from an EMBL/GenBank/DDBJ whole genome shotgun (WGS) entry which is preliminary data.</text>
</comment>
<dbReference type="GO" id="GO:0006508">
    <property type="term" value="P:proteolysis"/>
    <property type="evidence" value="ECO:0007669"/>
    <property type="project" value="UniProtKB-KW"/>
</dbReference>
<organism evidence="6 7">
    <name type="scientific">Streptomyces finlayi</name>
    <dbReference type="NCBI Taxonomy" id="67296"/>
    <lineage>
        <taxon>Bacteria</taxon>
        <taxon>Bacillati</taxon>
        <taxon>Actinomycetota</taxon>
        <taxon>Actinomycetes</taxon>
        <taxon>Kitasatosporales</taxon>
        <taxon>Streptomycetaceae</taxon>
        <taxon>Streptomyces</taxon>
    </lineage>
</organism>
<dbReference type="Pfam" id="PF02897">
    <property type="entry name" value="Peptidase_S9_N"/>
    <property type="match status" value="1"/>
</dbReference>
<dbReference type="SUPFAM" id="SSF53474">
    <property type="entry name" value="alpha/beta-Hydrolases"/>
    <property type="match status" value="1"/>
</dbReference>
<dbReference type="InterPro" id="IPR001375">
    <property type="entry name" value="Peptidase_S9_cat"/>
</dbReference>
<protein>
    <submittedName>
        <fullName evidence="6">Prolyl oligopeptidase</fullName>
    </submittedName>
</protein>
<gene>
    <name evidence="6" type="ORF">GCM10010334_54910</name>
</gene>
<dbReference type="InterPro" id="IPR029058">
    <property type="entry name" value="AB_hydrolase_fold"/>
</dbReference>
<feature type="domain" description="Peptidase S9 prolyl oligopeptidase catalytic" evidence="4">
    <location>
        <begin position="464"/>
        <end position="666"/>
    </location>
</feature>
<evidence type="ECO:0000313" key="6">
    <source>
        <dbReference type="EMBL" id="GHD04922.1"/>
    </source>
</evidence>
<keyword evidence="1" id="KW-0645">Protease</keyword>
<dbReference type="PANTHER" id="PTHR42881:SF13">
    <property type="entry name" value="PROLYL ENDOPEPTIDASE"/>
    <property type="match status" value="1"/>
</dbReference>
<dbReference type="InterPro" id="IPR023302">
    <property type="entry name" value="Pept_S9A_N"/>
</dbReference>
<dbReference type="AlphaFoldDB" id="A0A918X249"/>
<dbReference type="Proteomes" id="UP000638353">
    <property type="component" value="Unassembled WGS sequence"/>
</dbReference>
<dbReference type="Pfam" id="PF00326">
    <property type="entry name" value="Peptidase_S9"/>
    <property type="match status" value="1"/>
</dbReference>
<evidence type="ECO:0000256" key="2">
    <source>
        <dbReference type="ARBA" id="ARBA00022801"/>
    </source>
</evidence>
<keyword evidence="3" id="KW-0720">Serine protease</keyword>
<keyword evidence="2" id="KW-0378">Hydrolase</keyword>
<evidence type="ECO:0000259" key="5">
    <source>
        <dbReference type="Pfam" id="PF02897"/>
    </source>
</evidence>
<evidence type="ECO:0000313" key="7">
    <source>
        <dbReference type="Proteomes" id="UP000638353"/>
    </source>
</evidence>
<reference evidence="6" key="2">
    <citation type="submission" date="2020-09" db="EMBL/GenBank/DDBJ databases">
        <authorList>
            <person name="Sun Q."/>
            <person name="Ohkuma M."/>
        </authorList>
    </citation>
    <scope>NUCLEOTIDE SEQUENCE</scope>
    <source>
        <strain evidence="6">JCM 4637</strain>
    </source>
</reference>
<dbReference type="Gene3D" id="2.130.10.120">
    <property type="entry name" value="Prolyl oligopeptidase, N-terminal domain"/>
    <property type="match status" value="1"/>
</dbReference>
<dbReference type="Gene3D" id="3.40.50.1820">
    <property type="entry name" value="alpha/beta hydrolase"/>
    <property type="match status" value="1"/>
</dbReference>
<sequence length="669" mass="73694">MITEDPHLWLEDVEGPEALAWVRERTAEAEQALGTPGRTALAKELREVLDDARRIPYVTRRGPHLYNFRRDADHVRGIWRRTTLDSYRTDEPDWETLLDIDALAEAEGTDWVWAGAPVRRPDFRRALVRLSPSGSDAVVVREFDLETKEFVPDGFRVPEGKTRIGWIDDDTVYLGADLGPDTLTASGYPRTVRRWRRGTPLEAAEPVHEVGADDLSVSAWHDPTEGYARDFLHVQRDFWNSDSHVLGQDGQWVRIDVPGDASSHVHREWLVVAPKAEWLGQPAGSLLAFGFDAFLAGGREPVVLFAPTERSALVGYSWTRDHLILETITDVATSVEVLEPVAGNGQWKRRPLAEVPPLASAGVVATDAESDEYFLATDGFLQPPTLHRGDTTGGTEILKQAPALFDTAGLVVRQFFAVSDDGTRVPYFVTGPDHDDPAPTLLHGYGGFEHTLLPGYSALHGRGWLARGGRYVLAGIRGGGEYGPDWHKAALKADRPRAFEDFAAVARDLVARGLTTPEQLAVDGRSNGGLLTGAMLARYPDLFGACVIGWPLLDMLRFHKLLAGASWTAEYGDPDDPADRPHLEAISPYHGFRADRTYPPVLLLTSTSDDRVHPGHARKAAARLREQGHEVHFHETSGGGHAGANDNAQVADVYALKYTFLWRTLAGEG</sequence>
<dbReference type="PRINTS" id="PR00862">
    <property type="entry name" value="PROLIGOPTASE"/>
</dbReference>
<proteinExistence type="predicted"/>
<reference evidence="6" key="1">
    <citation type="journal article" date="2014" name="Int. J. Syst. Evol. Microbiol.">
        <title>Complete genome sequence of Corynebacterium casei LMG S-19264T (=DSM 44701T), isolated from a smear-ripened cheese.</title>
        <authorList>
            <consortium name="US DOE Joint Genome Institute (JGI-PGF)"/>
            <person name="Walter F."/>
            <person name="Albersmeier A."/>
            <person name="Kalinowski J."/>
            <person name="Ruckert C."/>
        </authorList>
    </citation>
    <scope>NUCLEOTIDE SEQUENCE</scope>
    <source>
        <strain evidence="6">JCM 4637</strain>
    </source>
</reference>
<evidence type="ECO:0000259" key="4">
    <source>
        <dbReference type="Pfam" id="PF00326"/>
    </source>
</evidence>
<evidence type="ECO:0000256" key="3">
    <source>
        <dbReference type="ARBA" id="ARBA00022825"/>
    </source>
</evidence>
<dbReference type="EMBL" id="BMVC01000011">
    <property type="protein sequence ID" value="GHD04922.1"/>
    <property type="molecule type" value="Genomic_DNA"/>
</dbReference>
<dbReference type="GO" id="GO:0005829">
    <property type="term" value="C:cytosol"/>
    <property type="evidence" value="ECO:0007669"/>
    <property type="project" value="TreeGrafter"/>
</dbReference>
<feature type="domain" description="Peptidase S9A N-terminal" evidence="5">
    <location>
        <begin position="4"/>
        <end position="215"/>
    </location>
</feature>
<dbReference type="InterPro" id="IPR002470">
    <property type="entry name" value="Peptidase_S9A"/>
</dbReference>
<dbReference type="InterPro" id="IPR051167">
    <property type="entry name" value="Prolyl_oligopep/macrocyclase"/>
</dbReference>
<dbReference type="GO" id="GO:0004252">
    <property type="term" value="F:serine-type endopeptidase activity"/>
    <property type="evidence" value="ECO:0007669"/>
    <property type="project" value="InterPro"/>
</dbReference>
<accession>A0A918X249</accession>
<evidence type="ECO:0000256" key="1">
    <source>
        <dbReference type="ARBA" id="ARBA00022670"/>
    </source>
</evidence>
<dbReference type="SUPFAM" id="SSF50993">
    <property type="entry name" value="Peptidase/esterase 'gauge' domain"/>
    <property type="match status" value="1"/>
</dbReference>
<dbReference type="GO" id="GO:0070012">
    <property type="term" value="F:oligopeptidase activity"/>
    <property type="evidence" value="ECO:0007669"/>
    <property type="project" value="TreeGrafter"/>
</dbReference>